<evidence type="ECO:0000256" key="1">
    <source>
        <dbReference type="SAM" id="MobiDB-lite"/>
    </source>
</evidence>
<gene>
    <name evidence="2" type="ORF">SDC9_106164</name>
</gene>
<dbReference type="AlphaFoldDB" id="A0A645BC84"/>
<proteinExistence type="predicted"/>
<sequence length="172" mass="19900">MPQPGEDRDRHKGNVRNNPVGGNPFVSLKTQNQEVEGRQHNRRGHFHDESGRSQIEDVLDRRTRQLVLQNSGPGFLSCEMDREDAQTDDRGKACRKCGTEHPHFEREKEYVVQDDVRNTAANHRQHGQSGVIVVPDESQDRIVQDEKWRKHHNRGHIGMCQRQCHCIGTQNR</sequence>
<name>A0A645BC84_9ZZZZ</name>
<comment type="caution">
    <text evidence="2">The sequence shown here is derived from an EMBL/GenBank/DDBJ whole genome shotgun (WGS) entry which is preliminary data.</text>
</comment>
<accession>A0A645BC84</accession>
<feature type="compositionally biased region" description="Basic and acidic residues" evidence="1">
    <location>
        <begin position="1"/>
        <end position="12"/>
    </location>
</feature>
<dbReference type="EMBL" id="VSSQ01017235">
    <property type="protein sequence ID" value="MPM59324.1"/>
    <property type="molecule type" value="Genomic_DNA"/>
</dbReference>
<protein>
    <submittedName>
        <fullName evidence="2">Uncharacterized protein</fullName>
    </submittedName>
</protein>
<organism evidence="2">
    <name type="scientific">bioreactor metagenome</name>
    <dbReference type="NCBI Taxonomy" id="1076179"/>
    <lineage>
        <taxon>unclassified sequences</taxon>
        <taxon>metagenomes</taxon>
        <taxon>ecological metagenomes</taxon>
    </lineage>
</organism>
<evidence type="ECO:0000313" key="2">
    <source>
        <dbReference type="EMBL" id="MPM59324.1"/>
    </source>
</evidence>
<reference evidence="2" key="1">
    <citation type="submission" date="2019-08" db="EMBL/GenBank/DDBJ databases">
        <authorList>
            <person name="Kucharzyk K."/>
            <person name="Murdoch R.W."/>
            <person name="Higgins S."/>
            <person name="Loffler F."/>
        </authorList>
    </citation>
    <scope>NUCLEOTIDE SEQUENCE</scope>
</reference>
<feature type="region of interest" description="Disordered" evidence="1">
    <location>
        <begin position="1"/>
        <end position="27"/>
    </location>
</feature>
<feature type="compositionally biased region" description="Low complexity" evidence="1">
    <location>
        <begin position="15"/>
        <end position="24"/>
    </location>
</feature>